<dbReference type="AlphaFoldDB" id="L0WHF3"/>
<organism evidence="2 3">
    <name type="scientific">Alcanivorax hongdengensis A-11-3</name>
    <dbReference type="NCBI Taxonomy" id="1177179"/>
    <lineage>
        <taxon>Bacteria</taxon>
        <taxon>Pseudomonadati</taxon>
        <taxon>Pseudomonadota</taxon>
        <taxon>Gammaproteobacteria</taxon>
        <taxon>Oceanospirillales</taxon>
        <taxon>Alcanivoracaceae</taxon>
        <taxon>Alcanivorax</taxon>
    </lineage>
</organism>
<dbReference type="STRING" id="1177179.A11A3_01837"/>
<dbReference type="RefSeq" id="WP_008927556.1">
    <property type="nucleotide sequence ID" value="NZ_AMRJ01000002.1"/>
</dbReference>
<feature type="transmembrane region" description="Helical" evidence="1">
    <location>
        <begin position="12"/>
        <end position="31"/>
    </location>
</feature>
<protein>
    <recommendedName>
        <fullName evidence="4">DUF2834 domain-containing protein</fullName>
    </recommendedName>
</protein>
<dbReference type="Pfam" id="PF11196">
    <property type="entry name" value="DUF2834"/>
    <property type="match status" value="1"/>
</dbReference>
<sequence length="114" mass="12690">MMTRNEKILCGVYGAIAAIALVATWTHNLAFMAQPENRGATSFILALYVNHASASIANDILLYCLAGFIFMVHEARRLGIRFVWLYIVLSMGIAVSVMFPLFLIARQVALARQR</sequence>
<comment type="caution">
    <text evidence="2">The sequence shown here is derived from an EMBL/GenBank/DDBJ whole genome shotgun (WGS) entry which is preliminary data.</text>
</comment>
<gene>
    <name evidence="2" type="ORF">A11A3_01837</name>
</gene>
<keyword evidence="3" id="KW-1185">Reference proteome</keyword>
<feature type="transmembrane region" description="Helical" evidence="1">
    <location>
        <begin position="83"/>
        <end position="105"/>
    </location>
</feature>
<evidence type="ECO:0000313" key="2">
    <source>
        <dbReference type="EMBL" id="EKF75572.1"/>
    </source>
</evidence>
<evidence type="ECO:0000313" key="3">
    <source>
        <dbReference type="Proteomes" id="UP000010164"/>
    </source>
</evidence>
<accession>L0WHF3</accession>
<keyword evidence="1" id="KW-1133">Transmembrane helix</keyword>
<feature type="transmembrane region" description="Helical" evidence="1">
    <location>
        <begin position="43"/>
        <end position="71"/>
    </location>
</feature>
<keyword evidence="1" id="KW-0472">Membrane</keyword>
<dbReference type="PATRIC" id="fig|1177179.3.peg.360"/>
<dbReference type="Proteomes" id="UP000010164">
    <property type="component" value="Unassembled WGS sequence"/>
</dbReference>
<evidence type="ECO:0008006" key="4">
    <source>
        <dbReference type="Google" id="ProtNLM"/>
    </source>
</evidence>
<reference evidence="2 3" key="1">
    <citation type="journal article" date="2012" name="J. Bacteriol.">
        <title>Genome Sequence of the Alkane-Degrading Bacterium Alcanivorax hongdengensis Type Strain A-11-3.</title>
        <authorList>
            <person name="Lai Q."/>
            <person name="Shao Z."/>
        </authorList>
    </citation>
    <scope>NUCLEOTIDE SEQUENCE [LARGE SCALE GENOMIC DNA]</scope>
    <source>
        <strain evidence="2 3">A-11-3</strain>
    </source>
</reference>
<dbReference type="EMBL" id="AMRJ01000002">
    <property type="protein sequence ID" value="EKF75572.1"/>
    <property type="molecule type" value="Genomic_DNA"/>
</dbReference>
<proteinExistence type="predicted"/>
<dbReference type="InterPro" id="IPR021362">
    <property type="entry name" value="DUF2834"/>
</dbReference>
<dbReference type="eggNOG" id="ENOG5032ZMB">
    <property type="taxonomic scope" value="Bacteria"/>
</dbReference>
<keyword evidence="1" id="KW-0812">Transmembrane</keyword>
<evidence type="ECO:0000256" key="1">
    <source>
        <dbReference type="SAM" id="Phobius"/>
    </source>
</evidence>
<name>L0WHF3_9GAMM</name>